<dbReference type="OrthoDB" id="44756at2759"/>
<evidence type="ECO:0000256" key="2">
    <source>
        <dbReference type="ARBA" id="ARBA00006109"/>
    </source>
</evidence>
<keyword evidence="4 6" id="KW-1133">Transmembrane helix</keyword>
<reference evidence="9" key="1">
    <citation type="journal article" date="2018" name="Nat. Microbiol.">
        <title>Leveraging single-cell genomics to expand the fungal tree of life.</title>
        <authorList>
            <person name="Ahrendt S.R."/>
            <person name="Quandt C.A."/>
            <person name="Ciobanu D."/>
            <person name="Clum A."/>
            <person name="Salamov A."/>
            <person name="Andreopoulos B."/>
            <person name="Cheng J.F."/>
            <person name="Woyke T."/>
            <person name="Pelin A."/>
            <person name="Henrissat B."/>
            <person name="Reynolds N.K."/>
            <person name="Benny G.L."/>
            <person name="Smith M.E."/>
            <person name="James T.Y."/>
            <person name="Grigoriev I.V."/>
        </authorList>
    </citation>
    <scope>NUCLEOTIDE SEQUENCE [LARGE SCALE GENOMIC DNA]</scope>
    <source>
        <strain evidence="9">Benny S71-1</strain>
    </source>
</reference>
<dbReference type="Proteomes" id="UP000278143">
    <property type="component" value="Unassembled WGS sequence"/>
</dbReference>
<feature type="transmembrane region" description="Helical" evidence="6">
    <location>
        <begin position="55"/>
        <end position="75"/>
    </location>
</feature>
<sequence>MTTAKTAPSTPASPSYLGYLLCSVGMVLLTHAGYSTYEHLSYLKAVARSADGLSFDIIVECLAGMLVLMIGVTLVSGPLREALLEEAMATQTVEEVESRPSFVTFHGRSRVLFAP</sequence>
<dbReference type="EMBL" id="KZ990884">
    <property type="protein sequence ID" value="RKP23550.1"/>
    <property type="molecule type" value="Genomic_DNA"/>
</dbReference>
<comment type="similarity">
    <text evidence="2">Belongs to the membrane magnesium transporter (TC 1.A.67) family.</text>
</comment>
<keyword evidence="5 6" id="KW-0472">Membrane</keyword>
<dbReference type="InterPro" id="IPR018937">
    <property type="entry name" value="MMgT"/>
</dbReference>
<name>A0A4P9YYR0_9FUNG</name>
<evidence type="ECO:0000256" key="4">
    <source>
        <dbReference type="ARBA" id="ARBA00022989"/>
    </source>
</evidence>
<gene>
    <name evidence="8" type="ORF">SYNPS1DRAFT_30079</name>
    <name evidence="7" type="ORF">SYNPS1DRAFT_30695</name>
</gene>
<feature type="transmembrane region" description="Helical" evidence="6">
    <location>
        <begin position="16"/>
        <end position="34"/>
    </location>
</feature>
<evidence type="ECO:0000256" key="5">
    <source>
        <dbReference type="ARBA" id="ARBA00023136"/>
    </source>
</evidence>
<comment type="subcellular location">
    <subcellularLocation>
        <location evidence="1">Endomembrane system</location>
        <topology evidence="1">Multi-pass membrane protein</topology>
    </subcellularLocation>
</comment>
<dbReference type="EMBL" id="KZ990415">
    <property type="protein sequence ID" value="RKP24150.1"/>
    <property type="molecule type" value="Genomic_DNA"/>
</dbReference>
<keyword evidence="9" id="KW-1185">Reference proteome</keyword>
<dbReference type="AlphaFoldDB" id="A0A4P9YYR0"/>
<accession>A0A4P9YYR0</accession>
<evidence type="ECO:0000256" key="6">
    <source>
        <dbReference type="SAM" id="Phobius"/>
    </source>
</evidence>
<proteinExistence type="inferred from homology"/>
<dbReference type="Pfam" id="PF10270">
    <property type="entry name" value="MMgT"/>
    <property type="match status" value="1"/>
</dbReference>
<dbReference type="GO" id="GO:0012505">
    <property type="term" value="C:endomembrane system"/>
    <property type="evidence" value="ECO:0007669"/>
    <property type="project" value="UniProtKB-SubCell"/>
</dbReference>
<evidence type="ECO:0000313" key="9">
    <source>
        <dbReference type="Proteomes" id="UP000278143"/>
    </source>
</evidence>
<evidence type="ECO:0000256" key="1">
    <source>
        <dbReference type="ARBA" id="ARBA00004127"/>
    </source>
</evidence>
<protein>
    <submittedName>
        <fullName evidence="8">Membrane magnesium transporter-domain-containing protein</fullName>
    </submittedName>
</protein>
<keyword evidence="3 6" id="KW-0812">Transmembrane</keyword>
<evidence type="ECO:0000313" key="8">
    <source>
        <dbReference type="EMBL" id="RKP24150.1"/>
    </source>
</evidence>
<reference evidence="8" key="2">
    <citation type="submission" date="2018-07" db="EMBL/GenBank/DDBJ databases">
        <title>Leveraging single-cell genomics to expand the Fungal Tree of Life.</title>
        <authorList>
            <consortium name="DOE Joint Genome Institute"/>
            <person name="Ahrendt S.R."/>
            <person name="Quandt C.A."/>
            <person name="Ciobanu D."/>
            <person name="Clum A."/>
            <person name="Salamov A."/>
            <person name="Andreopoulos B."/>
            <person name="Cheng J.-F."/>
            <person name="Woyke T."/>
            <person name="Pelin A."/>
            <person name="Henrissat B."/>
            <person name="Reynolds N."/>
            <person name="Benny G.L."/>
            <person name="Smith M.E."/>
            <person name="James T.Y."/>
            <person name="Grigoriev I.V."/>
        </authorList>
    </citation>
    <scope>NUCLEOTIDE SEQUENCE</scope>
    <source>
        <strain evidence="8">Benny S71-1</strain>
    </source>
</reference>
<organism evidence="8 9">
    <name type="scientific">Syncephalis pseudoplumigaleata</name>
    <dbReference type="NCBI Taxonomy" id="1712513"/>
    <lineage>
        <taxon>Eukaryota</taxon>
        <taxon>Fungi</taxon>
        <taxon>Fungi incertae sedis</taxon>
        <taxon>Zoopagomycota</taxon>
        <taxon>Zoopagomycotina</taxon>
        <taxon>Zoopagomycetes</taxon>
        <taxon>Zoopagales</taxon>
        <taxon>Piptocephalidaceae</taxon>
        <taxon>Syncephalis</taxon>
    </lineage>
</organism>
<evidence type="ECO:0000256" key="3">
    <source>
        <dbReference type="ARBA" id="ARBA00022692"/>
    </source>
</evidence>
<evidence type="ECO:0000313" key="7">
    <source>
        <dbReference type="EMBL" id="RKP23550.1"/>
    </source>
</evidence>